<organism evidence="2">
    <name type="scientific">Klebsiella pneumoniae</name>
    <dbReference type="NCBI Taxonomy" id="573"/>
    <lineage>
        <taxon>Bacteria</taxon>
        <taxon>Pseudomonadati</taxon>
        <taxon>Pseudomonadota</taxon>
        <taxon>Gammaproteobacteria</taxon>
        <taxon>Enterobacterales</taxon>
        <taxon>Enterobacteriaceae</taxon>
        <taxon>Klebsiella/Raoultella group</taxon>
        <taxon>Klebsiella</taxon>
        <taxon>Klebsiella pneumoniae complex</taxon>
    </lineage>
</organism>
<proteinExistence type="predicted"/>
<sequence length="53" mass="5511">MSGDLAAVTDTYGGALSTPREIHQAINSLIFFCIRGCGILCISLICAYSSLSG</sequence>
<protein>
    <submittedName>
        <fullName evidence="2">Uncharacterized protein</fullName>
    </submittedName>
</protein>
<evidence type="ECO:0000256" key="1">
    <source>
        <dbReference type="SAM" id="Phobius"/>
    </source>
</evidence>
<evidence type="ECO:0000313" key="2">
    <source>
        <dbReference type="EMBL" id="QTX14948.1"/>
    </source>
</evidence>
<name>A0A8B0SXD1_KLEPN</name>
<dbReference type="EMBL" id="MN956836">
    <property type="protein sequence ID" value="QTX14948.1"/>
    <property type="molecule type" value="Genomic_DNA"/>
</dbReference>
<geneLocation type="plasmid" evidence="2">
    <name>p17-15-vir-like</name>
</geneLocation>
<keyword evidence="2" id="KW-0614">Plasmid</keyword>
<feature type="transmembrane region" description="Helical" evidence="1">
    <location>
        <begin position="29"/>
        <end position="51"/>
    </location>
</feature>
<keyword evidence="1" id="KW-0812">Transmembrane</keyword>
<keyword evidence="1" id="KW-1133">Transmembrane helix</keyword>
<dbReference type="AlphaFoldDB" id="A0A8B0SXD1"/>
<keyword evidence="1" id="KW-0472">Membrane</keyword>
<accession>A0A8B0SXD1</accession>
<reference evidence="2" key="1">
    <citation type="submission" date="2020-01" db="EMBL/GenBank/DDBJ databases">
        <authorList>
            <person name="Qin S."/>
        </authorList>
    </citation>
    <scope>NUCLEOTIDE SEQUENCE</scope>
    <source>
        <strain evidence="2">CVir17-16-YZ6g</strain>
        <plasmid evidence="2">p17-15-vir-like</plasmid>
    </source>
</reference>